<accession>A0A9D4H694</accession>
<sequence length="133" mass="14688">MHKCSHATLSHSRLQECAGWLTQWLVHTFLNKATRVQSQLPAYVVGDHYKGLVGFPSGYPVFQYITIPREKCIYFSKADAADLVSQLVGSPGTHLGFSHNATSDREGPNKVRSTCTHTPQVCSPNAQSPFNDI</sequence>
<comment type="caution">
    <text evidence="2">The sequence shown here is derived from an EMBL/GenBank/DDBJ whole genome shotgun (WGS) entry which is preliminary data.</text>
</comment>
<organism evidence="2 3">
    <name type="scientific">Dreissena polymorpha</name>
    <name type="common">Zebra mussel</name>
    <name type="synonym">Mytilus polymorpha</name>
    <dbReference type="NCBI Taxonomy" id="45954"/>
    <lineage>
        <taxon>Eukaryota</taxon>
        <taxon>Metazoa</taxon>
        <taxon>Spiralia</taxon>
        <taxon>Lophotrochozoa</taxon>
        <taxon>Mollusca</taxon>
        <taxon>Bivalvia</taxon>
        <taxon>Autobranchia</taxon>
        <taxon>Heteroconchia</taxon>
        <taxon>Euheterodonta</taxon>
        <taxon>Imparidentia</taxon>
        <taxon>Neoheterodontei</taxon>
        <taxon>Myida</taxon>
        <taxon>Dreissenoidea</taxon>
        <taxon>Dreissenidae</taxon>
        <taxon>Dreissena</taxon>
    </lineage>
</organism>
<dbReference type="AlphaFoldDB" id="A0A9D4H694"/>
<evidence type="ECO:0000256" key="1">
    <source>
        <dbReference type="SAM" id="MobiDB-lite"/>
    </source>
</evidence>
<reference evidence="2" key="1">
    <citation type="journal article" date="2019" name="bioRxiv">
        <title>The Genome of the Zebra Mussel, Dreissena polymorpha: A Resource for Invasive Species Research.</title>
        <authorList>
            <person name="McCartney M.A."/>
            <person name="Auch B."/>
            <person name="Kono T."/>
            <person name="Mallez S."/>
            <person name="Zhang Y."/>
            <person name="Obille A."/>
            <person name="Becker A."/>
            <person name="Abrahante J.E."/>
            <person name="Garbe J."/>
            <person name="Badalamenti J.P."/>
            <person name="Herman A."/>
            <person name="Mangelson H."/>
            <person name="Liachko I."/>
            <person name="Sullivan S."/>
            <person name="Sone E.D."/>
            <person name="Koren S."/>
            <person name="Silverstein K.A.T."/>
            <person name="Beckman K.B."/>
            <person name="Gohl D.M."/>
        </authorList>
    </citation>
    <scope>NUCLEOTIDE SEQUENCE</scope>
    <source>
        <strain evidence="2">Duluth1</strain>
        <tissue evidence="2">Whole animal</tissue>
    </source>
</reference>
<evidence type="ECO:0000313" key="3">
    <source>
        <dbReference type="Proteomes" id="UP000828390"/>
    </source>
</evidence>
<dbReference type="Proteomes" id="UP000828390">
    <property type="component" value="Unassembled WGS sequence"/>
</dbReference>
<reference evidence="2" key="2">
    <citation type="submission" date="2020-11" db="EMBL/GenBank/DDBJ databases">
        <authorList>
            <person name="McCartney M.A."/>
            <person name="Auch B."/>
            <person name="Kono T."/>
            <person name="Mallez S."/>
            <person name="Becker A."/>
            <person name="Gohl D.M."/>
            <person name="Silverstein K.A.T."/>
            <person name="Koren S."/>
            <person name="Bechman K.B."/>
            <person name="Herman A."/>
            <person name="Abrahante J.E."/>
            <person name="Garbe J."/>
        </authorList>
    </citation>
    <scope>NUCLEOTIDE SEQUENCE</scope>
    <source>
        <strain evidence="2">Duluth1</strain>
        <tissue evidence="2">Whole animal</tissue>
    </source>
</reference>
<gene>
    <name evidence="2" type="ORF">DPMN_131265</name>
</gene>
<dbReference type="EMBL" id="JAIWYP010000005">
    <property type="protein sequence ID" value="KAH3829270.1"/>
    <property type="molecule type" value="Genomic_DNA"/>
</dbReference>
<proteinExistence type="predicted"/>
<keyword evidence="3" id="KW-1185">Reference proteome</keyword>
<protein>
    <submittedName>
        <fullName evidence="2">Uncharacterized protein</fullName>
    </submittedName>
</protein>
<evidence type="ECO:0000313" key="2">
    <source>
        <dbReference type="EMBL" id="KAH3829270.1"/>
    </source>
</evidence>
<feature type="region of interest" description="Disordered" evidence="1">
    <location>
        <begin position="98"/>
        <end position="118"/>
    </location>
</feature>
<name>A0A9D4H694_DREPO</name>